<dbReference type="InterPro" id="IPR003964">
    <property type="entry name" value="Carb_kinase"/>
</dbReference>
<comment type="caution">
    <text evidence="8">The sequence shown here is derived from an EMBL/GenBank/DDBJ whole genome shotgun (WGS) entry which is preliminary data.</text>
</comment>
<protein>
    <recommendedName>
        <fullName evidence="5 6">Carbamate kinase</fullName>
    </recommendedName>
</protein>
<dbReference type="FunFam" id="3.40.1160.10:FF:000007">
    <property type="entry name" value="Carbamate kinase"/>
    <property type="match status" value="1"/>
</dbReference>
<accession>A0A011TUN0</accession>
<dbReference type="STRING" id="69279.BG36_04490"/>
<reference evidence="8 9" key="1">
    <citation type="submission" date="2014-02" db="EMBL/GenBank/DDBJ databases">
        <title>Aquamicrobium defluvii Genome sequencing.</title>
        <authorList>
            <person name="Wang X."/>
        </authorList>
    </citation>
    <scope>NUCLEOTIDE SEQUENCE [LARGE SCALE GENOMIC DNA]</scope>
    <source>
        <strain evidence="8 9">W13Z1</strain>
    </source>
</reference>
<keyword evidence="4 6" id="KW-0418">Kinase</keyword>
<keyword evidence="3 6" id="KW-0808">Transferase</keyword>
<dbReference type="GO" id="GO:0005829">
    <property type="term" value="C:cytosol"/>
    <property type="evidence" value="ECO:0007669"/>
    <property type="project" value="TreeGrafter"/>
</dbReference>
<evidence type="ECO:0000256" key="1">
    <source>
        <dbReference type="ARBA" id="ARBA00004850"/>
    </source>
</evidence>
<dbReference type="EMBL" id="JENY01000014">
    <property type="protein sequence ID" value="EXL07852.1"/>
    <property type="molecule type" value="Genomic_DNA"/>
</dbReference>
<comment type="pathway">
    <text evidence="1">Amino-acid degradation; L-arginine degradation via ADI pathway.</text>
</comment>
<dbReference type="Gene3D" id="3.40.1160.10">
    <property type="entry name" value="Acetylglutamate kinase-like"/>
    <property type="match status" value="1"/>
</dbReference>
<dbReference type="PRINTS" id="PR01469">
    <property type="entry name" value="CARBMTKINASE"/>
</dbReference>
<dbReference type="PIRSF" id="PIRSF000723">
    <property type="entry name" value="Carbamate_kin"/>
    <property type="match status" value="1"/>
</dbReference>
<evidence type="ECO:0000256" key="5">
    <source>
        <dbReference type="NCBIfam" id="TIGR00746"/>
    </source>
</evidence>
<feature type="domain" description="Aspartate/glutamate/uridylate kinase" evidence="7">
    <location>
        <begin position="1"/>
        <end position="273"/>
    </location>
</feature>
<organism evidence="8 9">
    <name type="scientific">Aquamicrobium defluvii</name>
    <dbReference type="NCBI Taxonomy" id="69279"/>
    <lineage>
        <taxon>Bacteria</taxon>
        <taxon>Pseudomonadati</taxon>
        <taxon>Pseudomonadota</taxon>
        <taxon>Alphaproteobacteria</taxon>
        <taxon>Hyphomicrobiales</taxon>
        <taxon>Phyllobacteriaceae</taxon>
        <taxon>Aquamicrobium</taxon>
    </lineage>
</organism>
<evidence type="ECO:0000256" key="2">
    <source>
        <dbReference type="ARBA" id="ARBA00011066"/>
    </source>
</evidence>
<evidence type="ECO:0000313" key="9">
    <source>
        <dbReference type="Proteomes" id="UP000019849"/>
    </source>
</evidence>
<evidence type="ECO:0000313" key="8">
    <source>
        <dbReference type="EMBL" id="EXL07852.1"/>
    </source>
</evidence>
<dbReference type="GO" id="GO:0019546">
    <property type="term" value="P:L-arginine deiminase pathway"/>
    <property type="evidence" value="ECO:0007669"/>
    <property type="project" value="TreeGrafter"/>
</dbReference>
<sequence>MRVVVALGGNALLKRGEPMAAEVQRTNVRKAAVALADLARHHDIIVAHGNGPQVGLLALQAAAYTDVAPYPLDILGAESVGMIGYLVEQELTNALPANTKLATLLTQIEVDGNDPAFSRPEKPIGPVYDDAEAAGVRKIHGWPLVEEAKGRWRRVVPSPLPRRITQIEAIRLLVDQSVVVVCAGGGGIPVIRNIDDDLEGVEAVIDKDRAAGLLAEQLRADAFLMLTDVDAVYANWGTQQQKPIRHSTPGDLSAQSFAAGSMGPKVEAACVFASIKGRTAGIGRLEDAREILEGRKGTVIRQI</sequence>
<dbReference type="CDD" id="cd04235">
    <property type="entry name" value="AAK_CK"/>
    <property type="match status" value="1"/>
</dbReference>
<dbReference type="HOGENOM" id="CLU_076278_0_1_5"/>
<evidence type="ECO:0000256" key="4">
    <source>
        <dbReference type="ARBA" id="ARBA00022777"/>
    </source>
</evidence>
<dbReference type="InterPro" id="IPR001048">
    <property type="entry name" value="Asp/Glu/Uridylate_kinase"/>
</dbReference>
<dbReference type="GO" id="GO:0008804">
    <property type="term" value="F:carbamate kinase activity"/>
    <property type="evidence" value="ECO:0007669"/>
    <property type="project" value="UniProtKB-UniRule"/>
</dbReference>
<dbReference type="InterPro" id="IPR036393">
    <property type="entry name" value="AceGlu_kinase-like_sf"/>
</dbReference>
<dbReference type="PANTHER" id="PTHR30409:SF1">
    <property type="entry name" value="CARBAMATE KINASE-RELATED"/>
    <property type="match status" value="1"/>
</dbReference>
<dbReference type="Pfam" id="PF00696">
    <property type="entry name" value="AA_kinase"/>
    <property type="match status" value="1"/>
</dbReference>
<dbReference type="RefSeq" id="WP_035026708.1">
    <property type="nucleotide sequence ID" value="NZ_KK073887.1"/>
</dbReference>
<comment type="similarity">
    <text evidence="2 6">Belongs to the carbamate kinase family.</text>
</comment>
<dbReference type="NCBIfam" id="TIGR00746">
    <property type="entry name" value="arcC"/>
    <property type="match status" value="1"/>
</dbReference>
<dbReference type="Proteomes" id="UP000019849">
    <property type="component" value="Unassembled WGS sequence"/>
</dbReference>
<dbReference type="SUPFAM" id="SSF53633">
    <property type="entry name" value="Carbamate kinase-like"/>
    <property type="match status" value="1"/>
</dbReference>
<evidence type="ECO:0000256" key="3">
    <source>
        <dbReference type="ARBA" id="ARBA00022679"/>
    </source>
</evidence>
<evidence type="ECO:0000256" key="6">
    <source>
        <dbReference type="PIRNR" id="PIRNR000723"/>
    </source>
</evidence>
<dbReference type="PATRIC" id="fig|69279.3.peg.2291"/>
<dbReference type="PANTHER" id="PTHR30409">
    <property type="entry name" value="CARBAMATE KINASE"/>
    <property type="match status" value="1"/>
</dbReference>
<dbReference type="NCBIfam" id="NF009008">
    <property type="entry name" value="PRK12354.1"/>
    <property type="match status" value="1"/>
</dbReference>
<evidence type="ECO:0000259" key="7">
    <source>
        <dbReference type="Pfam" id="PF00696"/>
    </source>
</evidence>
<dbReference type="AlphaFoldDB" id="A0A011TUN0"/>
<gene>
    <name evidence="8" type="ORF">BG36_04490</name>
</gene>
<name>A0A011TUN0_9HYPH</name>
<dbReference type="eggNOG" id="COG0549">
    <property type="taxonomic scope" value="Bacteria"/>
</dbReference>
<proteinExistence type="inferred from homology"/>